<organism evidence="2 3">
    <name type="scientific">Candidatus Magasanikbacteria bacterium CG10_big_fil_rev_8_21_14_0_10_38_6</name>
    <dbReference type="NCBI Taxonomy" id="1974647"/>
    <lineage>
        <taxon>Bacteria</taxon>
        <taxon>Candidatus Magasanikiibacteriota</taxon>
    </lineage>
</organism>
<gene>
    <name evidence="2" type="ORF">COU30_00510</name>
</gene>
<dbReference type="GO" id="GO:0051536">
    <property type="term" value="F:iron-sulfur cluster binding"/>
    <property type="evidence" value="ECO:0007669"/>
    <property type="project" value="InterPro"/>
</dbReference>
<sequence length="84" mass="9456">MSTLRNRVEEVLEDHVRPILAMHRGSIAIVDVDDEHGVVQLKFTGSCHGCPITSITFYNIVEKSLMEELPEVNEVIDIDNPPEL</sequence>
<dbReference type="InterPro" id="IPR001075">
    <property type="entry name" value="NIF_FeS_clus_asmbl_NifU_C"/>
</dbReference>
<dbReference type="PANTHER" id="PTHR11178">
    <property type="entry name" value="IRON-SULFUR CLUSTER SCAFFOLD PROTEIN NFU-RELATED"/>
    <property type="match status" value="1"/>
</dbReference>
<dbReference type="EMBL" id="PFBW01000027">
    <property type="protein sequence ID" value="PIR77789.1"/>
    <property type="molecule type" value="Genomic_DNA"/>
</dbReference>
<dbReference type="InterPro" id="IPR034904">
    <property type="entry name" value="FSCA_dom_sf"/>
</dbReference>
<dbReference type="GO" id="GO:0005506">
    <property type="term" value="F:iron ion binding"/>
    <property type="evidence" value="ECO:0007669"/>
    <property type="project" value="InterPro"/>
</dbReference>
<reference evidence="3" key="1">
    <citation type="submission" date="2017-09" db="EMBL/GenBank/DDBJ databases">
        <title>Depth-based differentiation of microbial function through sediment-hosted aquifers and enrichment of novel symbionts in the deep terrestrial subsurface.</title>
        <authorList>
            <person name="Probst A.J."/>
            <person name="Ladd B."/>
            <person name="Jarett J.K."/>
            <person name="Geller-Mcgrath D.E."/>
            <person name="Sieber C.M.K."/>
            <person name="Emerson J.B."/>
            <person name="Anantharaman K."/>
            <person name="Thomas B.C."/>
            <person name="Malmstrom R."/>
            <person name="Stieglmeier M."/>
            <person name="Klingl A."/>
            <person name="Woyke T."/>
            <person name="Ryan C.M."/>
            <person name="Banfield J.F."/>
        </authorList>
    </citation>
    <scope>NUCLEOTIDE SEQUENCE [LARGE SCALE GENOMIC DNA]</scope>
</reference>
<evidence type="ECO:0000259" key="1">
    <source>
        <dbReference type="Pfam" id="PF01106"/>
    </source>
</evidence>
<feature type="domain" description="NIF system FeS cluster assembly NifU C-terminal" evidence="1">
    <location>
        <begin position="8"/>
        <end position="76"/>
    </location>
</feature>
<dbReference type="AlphaFoldDB" id="A0A2M6P2L6"/>
<comment type="caution">
    <text evidence="2">The sequence shown here is derived from an EMBL/GenBank/DDBJ whole genome shotgun (WGS) entry which is preliminary data.</text>
</comment>
<accession>A0A2M6P2L6</accession>
<evidence type="ECO:0000313" key="3">
    <source>
        <dbReference type="Proteomes" id="UP000228528"/>
    </source>
</evidence>
<evidence type="ECO:0000313" key="2">
    <source>
        <dbReference type="EMBL" id="PIR77789.1"/>
    </source>
</evidence>
<dbReference type="Proteomes" id="UP000228528">
    <property type="component" value="Unassembled WGS sequence"/>
</dbReference>
<dbReference type="Pfam" id="PF01106">
    <property type="entry name" value="NifU"/>
    <property type="match status" value="1"/>
</dbReference>
<dbReference type="SUPFAM" id="SSF117916">
    <property type="entry name" value="Fe-S cluster assembly (FSCA) domain-like"/>
    <property type="match status" value="1"/>
</dbReference>
<protein>
    <recommendedName>
        <fullName evidence="1">NIF system FeS cluster assembly NifU C-terminal domain-containing protein</fullName>
    </recommendedName>
</protein>
<name>A0A2M6P2L6_9BACT</name>
<dbReference type="Gene3D" id="3.30.300.130">
    <property type="entry name" value="Fe-S cluster assembly (FSCA)"/>
    <property type="match status" value="1"/>
</dbReference>
<dbReference type="GO" id="GO:0016226">
    <property type="term" value="P:iron-sulfur cluster assembly"/>
    <property type="evidence" value="ECO:0007669"/>
    <property type="project" value="InterPro"/>
</dbReference>
<dbReference type="PANTHER" id="PTHR11178:SF51">
    <property type="entry name" value="FE_S BIOGENESIS PROTEIN NFUA"/>
    <property type="match status" value="1"/>
</dbReference>
<proteinExistence type="predicted"/>